<dbReference type="GO" id="GO:0044283">
    <property type="term" value="P:small molecule biosynthetic process"/>
    <property type="evidence" value="ECO:0007669"/>
    <property type="project" value="UniProtKB-ARBA"/>
</dbReference>
<protein>
    <submittedName>
        <fullName evidence="5">Clavaminate synthase-like protein</fullName>
    </submittedName>
</protein>
<name>A0A6G1GVA7_9PEZI</name>
<proteinExistence type="inferred from homology"/>
<dbReference type="PANTHER" id="PTHR47990">
    <property type="entry name" value="2-OXOGLUTARATE (2OG) AND FE(II)-DEPENDENT OXYGENASE SUPERFAMILY PROTEIN-RELATED"/>
    <property type="match status" value="1"/>
</dbReference>
<evidence type="ECO:0000259" key="4">
    <source>
        <dbReference type="PROSITE" id="PS51471"/>
    </source>
</evidence>
<dbReference type="Proteomes" id="UP000800041">
    <property type="component" value="Unassembled WGS sequence"/>
</dbReference>
<dbReference type="GO" id="GO:0046872">
    <property type="term" value="F:metal ion binding"/>
    <property type="evidence" value="ECO:0007669"/>
    <property type="project" value="UniProtKB-KW"/>
</dbReference>
<gene>
    <name evidence="5" type="ORF">K402DRAFT_307131</name>
</gene>
<evidence type="ECO:0000313" key="6">
    <source>
        <dbReference type="Proteomes" id="UP000800041"/>
    </source>
</evidence>
<feature type="non-terminal residue" evidence="5">
    <location>
        <position position="1"/>
    </location>
</feature>
<dbReference type="Pfam" id="PF14226">
    <property type="entry name" value="DIOX_N"/>
    <property type="match status" value="1"/>
</dbReference>
<evidence type="ECO:0000256" key="1">
    <source>
        <dbReference type="ARBA" id="ARBA00008056"/>
    </source>
</evidence>
<keyword evidence="2" id="KW-0560">Oxidoreductase</keyword>
<dbReference type="InterPro" id="IPR050231">
    <property type="entry name" value="Iron_ascorbate_oxido_reductase"/>
</dbReference>
<evidence type="ECO:0000313" key="5">
    <source>
        <dbReference type="EMBL" id="KAF1984893.1"/>
    </source>
</evidence>
<dbReference type="InterPro" id="IPR044861">
    <property type="entry name" value="IPNS-like_FE2OG_OXY"/>
</dbReference>
<dbReference type="PRINTS" id="PR00682">
    <property type="entry name" value="IPNSYNTHASE"/>
</dbReference>
<dbReference type="GO" id="GO:0016491">
    <property type="term" value="F:oxidoreductase activity"/>
    <property type="evidence" value="ECO:0007669"/>
    <property type="project" value="UniProtKB-KW"/>
</dbReference>
<dbReference type="PROSITE" id="PS51471">
    <property type="entry name" value="FE2OG_OXY"/>
    <property type="match status" value="1"/>
</dbReference>
<feature type="compositionally biased region" description="Basic and acidic residues" evidence="3">
    <location>
        <begin position="41"/>
        <end position="52"/>
    </location>
</feature>
<dbReference type="SUPFAM" id="SSF51197">
    <property type="entry name" value="Clavaminate synthase-like"/>
    <property type="match status" value="1"/>
</dbReference>
<feature type="domain" description="Fe2OG dioxygenase" evidence="4">
    <location>
        <begin position="162"/>
        <end position="279"/>
    </location>
</feature>
<evidence type="ECO:0000256" key="2">
    <source>
        <dbReference type="RuleBase" id="RU003682"/>
    </source>
</evidence>
<feature type="region of interest" description="Disordered" evidence="3">
    <location>
        <begin position="41"/>
        <end position="63"/>
    </location>
</feature>
<dbReference type="EMBL" id="ML977165">
    <property type="protein sequence ID" value="KAF1984893.1"/>
    <property type="molecule type" value="Genomic_DNA"/>
</dbReference>
<dbReference type="InterPro" id="IPR027443">
    <property type="entry name" value="IPNS-like_sf"/>
</dbReference>
<dbReference type="InterPro" id="IPR026992">
    <property type="entry name" value="DIOX_N"/>
</dbReference>
<feature type="non-terminal residue" evidence="5">
    <location>
        <position position="319"/>
    </location>
</feature>
<keyword evidence="2" id="KW-0408">Iron</keyword>
<sequence length="319" mass="36250">AISSACRTHGFFYLTSHGIPAPTLETVLSLTRRFFLESSDADKDAMRRKGEGEEGGDGARGYQRVGENVTQGRRDWHEAVDLYRGWDDDVSAENSNSNTKSEGRPYELLKGPNLWPQHPPELKQVLEKYIEQVKEVGTKVVRAMGYALELEDPEFFVKKTRESFWVFRLIGYPPLKGRATSKTLDDDLDNGISCGAHTDYGCLTLLLSDPTPSALYVQSHSSTSQTPTWIPADPLPATFVVNIGDMMERWTNGLWKSTVHRVVHRQQNYRVSVPFFFEPDFEAWVEPLPECVERTGGERRWEGVRYGEHLVGKIRGNFY</sequence>
<dbReference type="Pfam" id="PF03171">
    <property type="entry name" value="2OG-FeII_Oxy"/>
    <property type="match status" value="1"/>
</dbReference>
<evidence type="ECO:0000256" key="3">
    <source>
        <dbReference type="SAM" id="MobiDB-lite"/>
    </source>
</evidence>
<dbReference type="AlphaFoldDB" id="A0A6G1GVA7"/>
<keyword evidence="6" id="KW-1185">Reference proteome</keyword>
<dbReference type="OrthoDB" id="288590at2759"/>
<keyword evidence="2" id="KW-0479">Metal-binding</keyword>
<dbReference type="Gene3D" id="2.60.120.330">
    <property type="entry name" value="B-lactam Antibiotic, Isopenicillin N Synthase, Chain"/>
    <property type="match status" value="1"/>
</dbReference>
<dbReference type="InterPro" id="IPR005123">
    <property type="entry name" value="Oxoglu/Fe-dep_dioxygenase_dom"/>
</dbReference>
<accession>A0A6G1GVA7</accession>
<reference evidence="5" key="1">
    <citation type="journal article" date="2020" name="Stud. Mycol.">
        <title>101 Dothideomycetes genomes: a test case for predicting lifestyles and emergence of pathogens.</title>
        <authorList>
            <person name="Haridas S."/>
            <person name="Albert R."/>
            <person name="Binder M."/>
            <person name="Bloem J."/>
            <person name="Labutti K."/>
            <person name="Salamov A."/>
            <person name="Andreopoulos B."/>
            <person name="Baker S."/>
            <person name="Barry K."/>
            <person name="Bills G."/>
            <person name="Bluhm B."/>
            <person name="Cannon C."/>
            <person name="Castanera R."/>
            <person name="Culley D."/>
            <person name="Daum C."/>
            <person name="Ezra D."/>
            <person name="Gonzalez J."/>
            <person name="Henrissat B."/>
            <person name="Kuo A."/>
            <person name="Liang C."/>
            <person name="Lipzen A."/>
            <person name="Lutzoni F."/>
            <person name="Magnuson J."/>
            <person name="Mondo S."/>
            <person name="Nolan M."/>
            <person name="Ohm R."/>
            <person name="Pangilinan J."/>
            <person name="Park H.-J."/>
            <person name="Ramirez L."/>
            <person name="Alfaro M."/>
            <person name="Sun H."/>
            <person name="Tritt A."/>
            <person name="Yoshinaga Y."/>
            <person name="Zwiers L.-H."/>
            <person name="Turgeon B."/>
            <person name="Goodwin S."/>
            <person name="Spatafora J."/>
            <person name="Crous P."/>
            <person name="Grigoriev I."/>
        </authorList>
    </citation>
    <scope>NUCLEOTIDE SEQUENCE</scope>
    <source>
        <strain evidence="5">CBS 113979</strain>
    </source>
</reference>
<comment type="similarity">
    <text evidence="1 2">Belongs to the iron/ascorbate-dependent oxidoreductase family.</text>
</comment>
<organism evidence="5 6">
    <name type="scientific">Aulographum hederae CBS 113979</name>
    <dbReference type="NCBI Taxonomy" id="1176131"/>
    <lineage>
        <taxon>Eukaryota</taxon>
        <taxon>Fungi</taxon>
        <taxon>Dikarya</taxon>
        <taxon>Ascomycota</taxon>
        <taxon>Pezizomycotina</taxon>
        <taxon>Dothideomycetes</taxon>
        <taxon>Pleosporomycetidae</taxon>
        <taxon>Aulographales</taxon>
        <taxon>Aulographaceae</taxon>
    </lineage>
</organism>